<reference evidence="2 3" key="1">
    <citation type="submission" date="2024-06" db="EMBL/GenBank/DDBJ databases">
        <title>The draft genome of Grus japonensis, version 3.</title>
        <authorList>
            <person name="Nabeshima K."/>
            <person name="Suzuki S."/>
            <person name="Onuma M."/>
        </authorList>
    </citation>
    <scope>NUCLEOTIDE SEQUENCE [LARGE SCALE GENOMIC DNA]</scope>
    <source>
        <strain evidence="2 3">451A</strain>
    </source>
</reference>
<gene>
    <name evidence="2" type="ORF">GRJ2_001007200</name>
</gene>
<protein>
    <submittedName>
        <fullName evidence="2">Uncharacterized protein</fullName>
    </submittedName>
</protein>
<dbReference type="EMBL" id="BAAFJT010000003">
    <property type="protein sequence ID" value="GAB0185419.1"/>
    <property type="molecule type" value="Genomic_DNA"/>
</dbReference>
<keyword evidence="3" id="KW-1185">Reference proteome</keyword>
<dbReference type="AlphaFoldDB" id="A0ABC9WIX7"/>
<feature type="region of interest" description="Disordered" evidence="1">
    <location>
        <begin position="28"/>
        <end position="87"/>
    </location>
</feature>
<comment type="caution">
    <text evidence="2">The sequence shown here is derived from an EMBL/GenBank/DDBJ whole genome shotgun (WGS) entry which is preliminary data.</text>
</comment>
<dbReference type="Proteomes" id="UP001623348">
    <property type="component" value="Unassembled WGS sequence"/>
</dbReference>
<evidence type="ECO:0000256" key="1">
    <source>
        <dbReference type="SAM" id="MobiDB-lite"/>
    </source>
</evidence>
<name>A0ABC9WIX7_GRUJA</name>
<sequence length="131" mass="14450">MNGLRAALRRRTPEYWWMKIGHELAMCTSSPESQPHPGLHQKKGDQQVEGDDSPPLLHSHQTPPGVLCPPLGAPVQEGHGPVGASPEEAMEMIQGLEHLSYEDRLRELGLFSLEKTPGRPYCGLSILKRGL</sequence>
<accession>A0ABC9WIX7</accession>
<organism evidence="2 3">
    <name type="scientific">Grus japonensis</name>
    <name type="common">Japanese crane</name>
    <name type="synonym">Red-crowned crane</name>
    <dbReference type="NCBI Taxonomy" id="30415"/>
    <lineage>
        <taxon>Eukaryota</taxon>
        <taxon>Metazoa</taxon>
        <taxon>Chordata</taxon>
        <taxon>Craniata</taxon>
        <taxon>Vertebrata</taxon>
        <taxon>Euteleostomi</taxon>
        <taxon>Archelosauria</taxon>
        <taxon>Archosauria</taxon>
        <taxon>Dinosauria</taxon>
        <taxon>Saurischia</taxon>
        <taxon>Theropoda</taxon>
        <taxon>Coelurosauria</taxon>
        <taxon>Aves</taxon>
        <taxon>Neognathae</taxon>
        <taxon>Neoaves</taxon>
        <taxon>Gruiformes</taxon>
        <taxon>Gruidae</taxon>
        <taxon>Grus</taxon>
    </lineage>
</organism>
<evidence type="ECO:0000313" key="2">
    <source>
        <dbReference type="EMBL" id="GAB0185419.1"/>
    </source>
</evidence>
<evidence type="ECO:0000313" key="3">
    <source>
        <dbReference type="Proteomes" id="UP001623348"/>
    </source>
</evidence>
<proteinExistence type="predicted"/>